<keyword evidence="2" id="KW-1133">Transmembrane helix</keyword>
<keyword evidence="2" id="KW-0472">Membrane</keyword>
<evidence type="ECO:0000313" key="3">
    <source>
        <dbReference type="EMBL" id="ETV79652.1"/>
    </source>
</evidence>
<dbReference type="AlphaFoldDB" id="W4GJ02"/>
<proteinExistence type="predicted"/>
<feature type="transmembrane region" description="Helical" evidence="2">
    <location>
        <begin position="85"/>
        <end position="104"/>
    </location>
</feature>
<feature type="transmembrane region" description="Helical" evidence="2">
    <location>
        <begin position="116"/>
        <end position="142"/>
    </location>
</feature>
<organism evidence="3">
    <name type="scientific">Aphanomyces astaci</name>
    <name type="common">Crayfish plague agent</name>
    <dbReference type="NCBI Taxonomy" id="112090"/>
    <lineage>
        <taxon>Eukaryota</taxon>
        <taxon>Sar</taxon>
        <taxon>Stramenopiles</taxon>
        <taxon>Oomycota</taxon>
        <taxon>Saprolegniomycetes</taxon>
        <taxon>Saprolegniales</taxon>
        <taxon>Verrucalvaceae</taxon>
        <taxon>Aphanomyces</taxon>
    </lineage>
</organism>
<gene>
    <name evidence="3" type="ORF">H257_06905</name>
</gene>
<dbReference type="GeneID" id="20808901"/>
<sequence length="156" mass="17939">MSDNEWLDDSPDTVAPSQRPPPTTRRRRRRHLYYIARSTTSKKPLPPPASSRGPWPQSSRHRVEFVRPVKPSAKEGWRRFFSSDLIDLALVFVIWTVVGGLIYVLHVDVPRAYHDAMWVCIALFSAPMGLFTGLHVYELYVLRQASRKGRGKVLIQ</sequence>
<evidence type="ECO:0000256" key="1">
    <source>
        <dbReference type="SAM" id="MobiDB-lite"/>
    </source>
</evidence>
<feature type="compositionally biased region" description="Acidic residues" evidence="1">
    <location>
        <begin position="1"/>
        <end position="11"/>
    </location>
</feature>
<dbReference type="VEuPathDB" id="FungiDB:H257_06905"/>
<keyword evidence="2" id="KW-0812">Transmembrane</keyword>
<dbReference type="OrthoDB" id="75527at2759"/>
<evidence type="ECO:0000256" key="2">
    <source>
        <dbReference type="SAM" id="Phobius"/>
    </source>
</evidence>
<protein>
    <submittedName>
        <fullName evidence="3">Uncharacterized protein</fullName>
    </submittedName>
</protein>
<reference evidence="3" key="1">
    <citation type="submission" date="2013-12" db="EMBL/GenBank/DDBJ databases">
        <title>The Genome Sequence of Aphanomyces astaci APO3.</title>
        <authorList>
            <consortium name="The Broad Institute Genomics Platform"/>
            <person name="Russ C."/>
            <person name="Tyler B."/>
            <person name="van West P."/>
            <person name="Dieguez-Uribeondo J."/>
            <person name="Young S.K."/>
            <person name="Zeng Q."/>
            <person name="Gargeya S."/>
            <person name="Fitzgerald M."/>
            <person name="Abouelleil A."/>
            <person name="Alvarado L."/>
            <person name="Chapman S.B."/>
            <person name="Gainer-Dewar J."/>
            <person name="Goldberg J."/>
            <person name="Griggs A."/>
            <person name="Gujja S."/>
            <person name="Hansen M."/>
            <person name="Howarth C."/>
            <person name="Imamovic A."/>
            <person name="Ireland A."/>
            <person name="Larimer J."/>
            <person name="McCowan C."/>
            <person name="Murphy C."/>
            <person name="Pearson M."/>
            <person name="Poon T.W."/>
            <person name="Priest M."/>
            <person name="Roberts A."/>
            <person name="Saif S."/>
            <person name="Shea T."/>
            <person name="Sykes S."/>
            <person name="Wortman J."/>
            <person name="Nusbaum C."/>
            <person name="Birren B."/>
        </authorList>
    </citation>
    <scope>NUCLEOTIDE SEQUENCE [LARGE SCALE GENOMIC DNA]</scope>
    <source>
        <strain evidence="3">APO3</strain>
    </source>
</reference>
<name>W4GJ02_APHAT</name>
<accession>W4GJ02</accession>
<feature type="region of interest" description="Disordered" evidence="1">
    <location>
        <begin position="1"/>
        <end position="61"/>
    </location>
</feature>
<dbReference type="EMBL" id="KI913127">
    <property type="protein sequence ID" value="ETV79652.1"/>
    <property type="molecule type" value="Genomic_DNA"/>
</dbReference>
<dbReference type="RefSeq" id="XP_009830588.1">
    <property type="nucleotide sequence ID" value="XM_009832286.1"/>
</dbReference>